<proteinExistence type="predicted"/>
<evidence type="ECO:0000259" key="3">
    <source>
        <dbReference type="Pfam" id="PF08239"/>
    </source>
</evidence>
<sequence length="293" mass="32563">MFRIWFSITLMTALLIGAFTVPTNSSETTKASGDLHTISSYDLQHKSYMTIIPKQNRVTFETKAHEGTYVATTELNLRTGPATSFEAKTTLTPNVSVTANAKAIVDDKTWYRITHHDNDYWASAAYLTTPSLQKQKSQQSPSTKTQSRTANETTFNPMTIYVNGQQIPYENGGRANGQAIIDSRQVASTWGGAETFSGTDGLNTHFIGHNPGVFNGIWHATSFIITDQNGHAYQYDVNRVYQVDEHAIGMENGTDYWDRITGTSGGERVIFQACTTDDNTINWIIEADFVQSM</sequence>
<dbReference type="Proteomes" id="UP001549167">
    <property type="component" value="Unassembled WGS sequence"/>
</dbReference>
<feature type="chain" id="PRO_5045414500" description="SH3b domain-containing protein" evidence="2">
    <location>
        <begin position="26"/>
        <end position="293"/>
    </location>
</feature>
<gene>
    <name evidence="4" type="ORF">ABID56_001428</name>
</gene>
<feature type="compositionally biased region" description="Low complexity" evidence="1">
    <location>
        <begin position="132"/>
        <end position="149"/>
    </location>
</feature>
<feature type="region of interest" description="Disordered" evidence="1">
    <location>
        <begin position="132"/>
        <end position="152"/>
    </location>
</feature>
<evidence type="ECO:0000256" key="1">
    <source>
        <dbReference type="SAM" id="MobiDB-lite"/>
    </source>
</evidence>
<organism evidence="4 5">
    <name type="scientific">Alkalibacillus flavidus</name>
    <dbReference type="NCBI Taxonomy" id="546021"/>
    <lineage>
        <taxon>Bacteria</taxon>
        <taxon>Bacillati</taxon>
        <taxon>Bacillota</taxon>
        <taxon>Bacilli</taxon>
        <taxon>Bacillales</taxon>
        <taxon>Bacillaceae</taxon>
        <taxon>Alkalibacillus</taxon>
    </lineage>
</organism>
<evidence type="ECO:0000313" key="4">
    <source>
        <dbReference type="EMBL" id="MET3683333.1"/>
    </source>
</evidence>
<keyword evidence="2" id="KW-0732">Signal</keyword>
<dbReference type="Gene3D" id="2.30.30.40">
    <property type="entry name" value="SH3 Domains"/>
    <property type="match status" value="1"/>
</dbReference>
<evidence type="ECO:0000313" key="5">
    <source>
        <dbReference type="Proteomes" id="UP001549167"/>
    </source>
</evidence>
<name>A0ABV2KUS4_9BACI</name>
<evidence type="ECO:0000256" key="2">
    <source>
        <dbReference type="SAM" id="SignalP"/>
    </source>
</evidence>
<feature type="signal peptide" evidence="2">
    <location>
        <begin position="1"/>
        <end position="25"/>
    </location>
</feature>
<dbReference type="Pfam" id="PF08239">
    <property type="entry name" value="SH3_3"/>
    <property type="match status" value="1"/>
</dbReference>
<dbReference type="InterPro" id="IPR003646">
    <property type="entry name" value="SH3-like_bac-type"/>
</dbReference>
<protein>
    <recommendedName>
        <fullName evidence="3">SH3b domain-containing protein</fullName>
    </recommendedName>
</protein>
<reference evidence="4 5" key="1">
    <citation type="submission" date="2024-06" db="EMBL/GenBank/DDBJ databases">
        <title>Genomic Encyclopedia of Type Strains, Phase IV (KMG-IV): sequencing the most valuable type-strain genomes for metagenomic binning, comparative biology and taxonomic classification.</title>
        <authorList>
            <person name="Goeker M."/>
        </authorList>
    </citation>
    <scope>NUCLEOTIDE SEQUENCE [LARGE SCALE GENOMIC DNA]</scope>
    <source>
        <strain evidence="4 5">DSM 23520</strain>
    </source>
</reference>
<dbReference type="EMBL" id="JBEPMX010000006">
    <property type="protein sequence ID" value="MET3683333.1"/>
    <property type="molecule type" value="Genomic_DNA"/>
</dbReference>
<accession>A0ABV2KUS4</accession>
<feature type="domain" description="SH3b" evidence="3">
    <location>
        <begin position="74"/>
        <end position="127"/>
    </location>
</feature>
<comment type="caution">
    <text evidence="4">The sequence shown here is derived from an EMBL/GenBank/DDBJ whole genome shotgun (WGS) entry which is preliminary data.</text>
</comment>
<keyword evidence="5" id="KW-1185">Reference proteome</keyword>
<dbReference type="RefSeq" id="WP_354219914.1">
    <property type="nucleotide sequence ID" value="NZ_JBEPMX010000006.1"/>
</dbReference>